<feature type="transmembrane region" description="Helical" evidence="1">
    <location>
        <begin position="47"/>
        <end position="71"/>
    </location>
</feature>
<keyword evidence="3" id="KW-1185">Reference proteome</keyword>
<protein>
    <recommendedName>
        <fullName evidence="4">PEP-CTERM protein-sorting domain-containing protein</fullName>
    </recommendedName>
</protein>
<dbReference type="RefSeq" id="WP_406721573.1">
    <property type="nucleotide sequence ID" value="NZ_CP135443.1"/>
</dbReference>
<gene>
    <name evidence="2" type="ORF">RPE78_06640</name>
</gene>
<keyword evidence="1" id="KW-1133">Transmembrane helix</keyword>
<keyword evidence="1" id="KW-0472">Membrane</keyword>
<organism evidence="2 3">
    <name type="scientific">Thioclava litoralis</name>
    <dbReference type="NCBI Taxonomy" id="3076557"/>
    <lineage>
        <taxon>Bacteria</taxon>
        <taxon>Pseudomonadati</taxon>
        <taxon>Pseudomonadota</taxon>
        <taxon>Alphaproteobacteria</taxon>
        <taxon>Rhodobacterales</taxon>
        <taxon>Paracoccaceae</taxon>
        <taxon>Thioclava</taxon>
    </lineage>
</organism>
<evidence type="ECO:0008006" key="4">
    <source>
        <dbReference type="Google" id="ProtNLM"/>
    </source>
</evidence>
<sequence length="88" mass="9118">MKRFVGYILIAITFPLCLATLLLGPRIAGQGCAFGSATGCSKGEEALLLAMFIGLPLGLGGAGLALGIWLLRSSKKHPPPITKTPSRP</sequence>
<proteinExistence type="predicted"/>
<accession>A0ABZ1E1M1</accession>
<evidence type="ECO:0000256" key="1">
    <source>
        <dbReference type="SAM" id="Phobius"/>
    </source>
</evidence>
<keyword evidence="1" id="KW-0812">Transmembrane</keyword>
<evidence type="ECO:0000313" key="2">
    <source>
        <dbReference type="EMBL" id="WRY34955.1"/>
    </source>
</evidence>
<reference evidence="2 3" key="1">
    <citation type="submission" date="2023-09" db="EMBL/GenBank/DDBJ databases">
        <title>Thioclava shenzhenensis sp. nov., a multidrug resistant bacteria-antagonizing species isolated from coastal seawater.</title>
        <authorList>
            <person name="Long M."/>
        </authorList>
    </citation>
    <scope>NUCLEOTIDE SEQUENCE [LARGE SCALE GENOMIC DNA]</scope>
    <source>
        <strain evidence="2 3">FTW29</strain>
    </source>
</reference>
<dbReference type="EMBL" id="CP135443">
    <property type="protein sequence ID" value="WRY34955.1"/>
    <property type="molecule type" value="Genomic_DNA"/>
</dbReference>
<name>A0ABZ1E1M1_9RHOB</name>
<dbReference type="Proteomes" id="UP001623290">
    <property type="component" value="Chromosome"/>
</dbReference>
<evidence type="ECO:0000313" key="3">
    <source>
        <dbReference type="Proteomes" id="UP001623290"/>
    </source>
</evidence>